<evidence type="ECO:0000256" key="2">
    <source>
        <dbReference type="ARBA" id="ARBA00023242"/>
    </source>
</evidence>
<dbReference type="SUPFAM" id="SSF117839">
    <property type="entry name" value="WWE domain"/>
    <property type="match status" value="1"/>
</dbReference>
<feature type="compositionally biased region" description="Polar residues" evidence="4">
    <location>
        <begin position="300"/>
        <end position="309"/>
    </location>
</feature>
<evidence type="ECO:0000256" key="1">
    <source>
        <dbReference type="ARBA" id="ARBA00004123"/>
    </source>
</evidence>
<gene>
    <name evidence="6" type="ORF">MNOR_LOCUS11729</name>
</gene>
<sequence>MSQEKTSSSDEEYNSKQSCRRKAESRSFVRHTNRYSSDSENNEDERTTRKTMFERKTSINNGDMEQKNHRKRDVRNSDESRCVVSRTNHYSSDSENDEDESHSKKKMIERTKSRNRDDTEERNLRKSYDWDKNEFSVLDLVSILSKTHNFKVDIFDVMSHMEKMNMPSNHLKVMLNKNPQSFHIDKGEVRLQPDMKVCNAHNFDGCRSRQKCNDLHICMDYISDNCSSQTCLLGHKWDTDHNSKVLHYYHLQSVDHNILKQLVYNYLKFNKYSNKQPIETSKSKSRVSMSSDESSDDGKGNQNPGAKSSRENYITKSKSVWSCHEEGNVKVDEICYYSVENKCKFETEGCSRLHSGLHFHWQISKEGNKWLNLPKQVVIKLEIAYCDPKNDGLELSKVDIAKNSVIYDILGSSSWKLNFDTLLLKSKNKSLHLRRLCSERVRVLSKNVQSYNYIWYFLNDTKKWVQYGKYDSQNYFTCETNSQHIEFEFQKYLRTNTKNVMLFNNNMFTYCIDFDKMNQTNLKTKVIRKVRRRPELDIKYQNVR</sequence>
<name>A0AAV2QGL5_MEGNR</name>
<evidence type="ECO:0000313" key="7">
    <source>
        <dbReference type="Proteomes" id="UP001497623"/>
    </source>
</evidence>
<feature type="domain" description="WWE" evidence="5">
    <location>
        <begin position="441"/>
        <end position="532"/>
    </location>
</feature>
<dbReference type="Gene3D" id="3.30.720.50">
    <property type="match status" value="1"/>
</dbReference>
<reference evidence="6 7" key="1">
    <citation type="submission" date="2024-05" db="EMBL/GenBank/DDBJ databases">
        <authorList>
            <person name="Wallberg A."/>
        </authorList>
    </citation>
    <scope>NUCLEOTIDE SEQUENCE [LARGE SCALE GENOMIC DNA]</scope>
</reference>
<feature type="compositionally biased region" description="Basic and acidic residues" evidence="4">
    <location>
        <begin position="44"/>
        <end position="57"/>
    </location>
</feature>
<evidence type="ECO:0000256" key="4">
    <source>
        <dbReference type="SAM" id="MobiDB-lite"/>
    </source>
</evidence>
<proteinExistence type="inferred from homology"/>
<dbReference type="GO" id="GO:0003950">
    <property type="term" value="F:NAD+ poly-ADP-ribosyltransferase activity"/>
    <property type="evidence" value="ECO:0007669"/>
    <property type="project" value="TreeGrafter"/>
</dbReference>
<dbReference type="GO" id="GO:1990404">
    <property type="term" value="F:NAD+-protein mono-ADP-ribosyltransferase activity"/>
    <property type="evidence" value="ECO:0007669"/>
    <property type="project" value="TreeGrafter"/>
</dbReference>
<evidence type="ECO:0000313" key="6">
    <source>
        <dbReference type="EMBL" id="CAL4082204.1"/>
    </source>
</evidence>
<organism evidence="6 7">
    <name type="scientific">Meganyctiphanes norvegica</name>
    <name type="common">Northern krill</name>
    <name type="synonym">Thysanopoda norvegica</name>
    <dbReference type="NCBI Taxonomy" id="48144"/>
    <lineage>
        <taxon>Eukaryota</taxon>
        <taxon>Metazoa</taxon>
        <taxon>Ecdysozoa</taxon>
        <taxon>Arthropoda</taxon>
        <taxon>Crustacea</taxon>
        <taxon>Multicrustacea</taxon>
        <taxon>Malacostraca</taxon>
        <taxon>Eumalacostraca</taxon>
        <taxon>Eucarida</taxon>
        <taxon>Euphausiacea</taxon>
        <taxon>Euphausiidae</taxon>
        <taxon>Meganyctiphanes</taxon>
    </lineage>
</organism>
<dbReference type="Pfam" id="PF02825">
    <property type="entry name" value="WWE"/>
    <property type="match status" value="1"/>
</dbReference>
<comment type="subcellular location">
    <subcellularLocation>
        <location evidence="1">Nucleus</location>
    </subcellularLocation>
</comment>
<dbReference type="InterPro" id="IPR037197">
    <property type="entry name" value="WWE_dom_sf"/>
</dbReference>
<dbReference type="PROSITE" id="PS50918">
    <property type="entry name" value="WWE"/>
    <property type="match status" value="1"/>
</dbReference>
<protein>
    <recommendedName>
        <fullName evidence="5">WWE domain-containing protein</fullName>
    </recommendedName>
</protein>
<dbReference type="InterPro" id="IPR051712">
    <property type="entry name" value="ARTD-AVP"/>
</dbReference>
<dbReference type="PANTHER" id="PTHR45740:SF14">
    <property type="entry name" value="NOVEL PROTEIN"/>
    <property type="match status" value="1"/>
</dbReference>
<feature type="compositionally biased region" description="Basic and acidic residues" evidence="4">
    <location>
        <begin position="106"/>
        <end position="123"/>
    </location>
</feature>
<feature type="region of interest" description="Disordered" evidence="4">
    <location>
        <begin position="1"/>
        <end position="123"/>
    </location>
</feature>
<evidence type="ECO:0000256" key="3">
    <source>
        <dbReference type="ARBA" id="ARBA00024347"/>
    </source>
</evidence>
<feature type="region of interest" description="Disordered" evidence="4">
    <location>
        <begin position="278"/>
        <end position="309"/>
    </location>
</feature>
<dbReference type="Proteomes" id="UP001497623">
    <property type="component" value="Unassembled WGS sequence"/>
</dbReference>
<comment type="caution">
    <text evidence="6">The sequence shown here is derived from an EMBL/GenBank/DDBJ whole genome shotgun (WGS) entry which is preliminary data.</text>
</comment>
<dbReference type="GO" id="GO:0005634">
    <property type="term" value="C:nucleus"/>
    <property type="evidence" value="ECO:0007669"/>
    <property type="project" value="UniProtKB-SubCell"/>
</dbReference>
<dbReference type="PANTHER" id="PTHR45740">
    <property type="entry name" value="POLY [ADP-RIBOSE] POLYMERASE"/>
    <property type="match status" value="1"/>
</dbReference>
<dbReference type="EMBL" id="CAXKWB010006228">
    <property type="protein sequence ID" value="CAL4082204.1"/>
    <property type="molecule type" value="Genomic_DNA"/>
</dbReference>
<evidence type="ECO:0000259" key="5">
    <source>
        <dbReference type="PROSITE" id="PS50918"/>
    </source>
</evidence>
<keyword evidence="2" id="KW-0539">Nucleus</keyword>
<accession>A0AAV2QGL5</accession>
<comment type="similarity">
    <text evidence="3">Belongs to the ARTD/PARP family.</text>
</comment>
<dbReference type="AlphaFoldDB" id="A0AAV2QGL5"/>
<dbReference type="InterPro" id="IPR004170">
    <property type="entry name" value="WWE_dom"/>
</dbReference>
<keyword evidence="7" id="KW-1185">Reference proteome</keyword>